<evidence type="ECO:0008006" key="4">
    <source>
        <dbReference type="Google" id="ProtNLM"/>
    </source>
</evidence>
<dbReference type="EMBL" id="CM004474">
    <property type="protein sequence ID" value="OCT79898.1"/>
    <property type="molecule type" value="Genomic_DNA"/>
</dbReference>
<feature type="signal peptide" evidence="1">
    <location>
        <begin position="1"/>
        <end position="18"/>
    </location>
</feature>
<gene>
    <name evidence="2" type="ORF">XELAEV_18026710mg</name>
</gene>
<keyword evidence="1" id="KW-0732">Signal</keyword>
<accession>A0A974CU94</accession>
<organism evidence="2 3">
    <name type="scientific">Xenopus laevis</name>
    <name type="common">African clawed frog</name>
    <dbReference type="NCBI Taxonomy" id="8355"/>
    <lineage>
        <taxon>Eukaryota</taxon>
        <taxon>Metazoa</taxon>
        <taxon>Chordata</taxon>
        <taxon>Craniata</taxon>
        <taxon>Vertebrata</taxon>
        <taxon>Euteleostomi</taxon>
        <taxon>Amphibia</taxon>
        <taxon>Batrachia</taxon>
        <taxon>Anura</taxon>
        <taxon>Pipoidea</taxon>
        <taxon>Pipidae</taxon>
        <taxon>Xenopodinae</taxon>
        <taxon>Xenopus</taxon>
        <taxon>Xenopus</taxon>
    </lineage>
</organism>
<sequence length="90" mass="10524">MFGLLIQIVVISAQVALTFTCKKVVVLQEPFWGYLCLFWSNHVCHSPSRSCTFIELMLKRSFLSLNKYAKCIVMNVKKWNCVLLKYFLKI</sequence>
<dbReference type="AlphaFoldDB" id="A0A974CU94"/>
<evidence type="ECO:0000313" key="2">
    <source>
        <dbReference type="EMBL" id="OCT79898.1"/>
    </source>
</evidence>
<feature type="chain" id="PRO_5036687524" description="Secreted protein" evidence="1">
    <location>
        <begin position="19"/>
        <end position="90"/>
    </location>
</feature>
<name>A0A974CU94_XENLA</name>
<evidence type="ECO:0000313" key="3">
    <source>
        <dbReference type="Proteomes" id="UP000694892"/>
    </source>
</evidence>
<evidence type="ECO:0000256" key="1">
    <source>
        <dbReference type="SAM" id="SignalP"/>
    </source>
</evidence>
<reference evidence="3" key="1">
    <citation type="journal article" date="2016" name="Nature">
        <title>Genome evolution in the allotetraploid frog Xenopus laevis.</title>
        <authorList>
            <person name="Session A.M."/>
            <person name="Uno Y."/>
            <person name="Kwon T."/>
            <person name="Chapman J.A."/>
            <person name="Toyoda A."/>
            <person name="Takahashi S."/>
            <person name="Fukui A."/>
            <person name="Hikosaka A."/>
            <person name="Suzuki A."/>
            <person name="Kondo M."/>
            <person name="van Heeringen S.J."/>
            <person name="Quigley I."/>
            <person name="Heinz S."/>
            <person name="Ogino H."/>
            <person name="Ochi H."/>
            <person name="Hellsten U."/>
            <person name="Lyons J.B."/>
            <person name="Simakov O."/>
            <person name="Putnam N."/>
            <person name="Stites J."/>
            <person name="Kuroki Y."/>
            <person name="Tanaka T."/>
            <person name="Michiue T."/>
            <person name="Watanabe M."/>
            <person name="Bogdanovic O."/>
            <person name="Lister R."/>
            <person name="Georgiou G."/>
            <person name="Paranjpe S.S."/>
            <person name="van Kruijsbergen I."/>
            <person name="Shu S."/>
            <person name="Carlson J."/>
            <person name="Kinoshita T."/>
            <person name="Ohta Y."/>
            <person name="Mawaribuchi S."/>
            <person name="Jenkins J."/>
            <person name="Grimwood J."/>
            <person name="Schmutz J."/>
            <person name="Mitros T."/>
            <person name="Mozaffari S.V."/>
            <person name="Suzuki Y."/>
            <person name="Haramoto Y."/>
            <person name="Yamamoto T.S."/>
            <person name="Takagi C."/>
            <person name="Heald R."/>
            <person name="Miller K."/>
            <person name="Haudenschild C."/>
            <person name="Kitzman J."/>
            <person name="Nakayama T."/>
            <person name="Izutsu Y."/>
            <person name="Robert J."/>
            <person name="Fortriede J."/>
            <person name="Burns K."/>
            <person name="Lotay V."/>
            <person name="Karimi K."/>
            <person name="Yasuoka Y."/>
            <person name="Dichmann D.S."/>
            <person name="Flajnik M.F."/>
            <person name="Houston D.W."/>
            <person name="Shendure J."/>
            <person name="DuPasquier L."/>
            <person name="Vize P.D."/>
            <person name="Zorn A.M."/>
            <person name="Ito M."/>
            <person name="Marcotte E.M."/>
            <person name="Wallingford J.B."/>
            <person name="Ito Y."/>
            <person name="Asashima M."/>
            <person name="Ueno N."/>
            <person name="Matsuda Y."/>
            <person name="Veenstra G.J."/>
            <person name="Fujiyama A."/>
            <person name="Harland R.M."/>
            <person name="Taira M."/>
            <person name="Rokhsar D.S."/>
        </authorList>
    </citation>
    <scope>NUCLEOTIDE SEQUENCE [LARGE SCALE GENOMIC DNA]</scope>
    <source>
        <strain evidence="3">J</strain>
    </source>
</reference>
<dbReference type="Proteomes" id="UP000694892">
    <property type="component" value="Chromosome 5L"/>
</dbReference>
<proteinExistence type="predicted"/>
<protein>
    <recommendedName>
        <fullName evidence="4">Secreted protein</fullName>
    </recommendedName>
</protein>